<dbReference type="EMBL" id="AP023099">
    <property type="protein sequence ID" value="BCE93590.1"/>
    <property type="molecule type" value="Genomic_DNA"/>
</dbReference>
<reference evidence="3" key="3">
    <citation type="submission" date="2020-05" db="EMBL/GenBank/DDBJ databases">
        <title>Complete genome sequence of Bradyrhizobium diazoefficiens XF4 isolated from soybean nodule.</title>
        <authorList>
            <person name="Noda R."/>
            <person name="Kakizaki K."/>
            <person name="Minamisawa K."/>
        </authorList>
    </citation>
    <scope>NUCLEOTIDE SEQUENCE</scope>
    <source>
        <strain evidence="3">XF4</strain>
    </source>
</reference>
<reference evidence="2" key="1">
    <citation type="submission" date="2020-05" db="EMBL/GenBank/DDBJ databases">
        <title>Complete genome sequence of Bradyrhizobium diazoefficiens XF1 isolated from soybean nodule.</title>
        <authorList>
            <person name="Noda R."/>
            <person name="Kakizaki K."/>
            <person name="Minamisawa K."/>
        </authorList>
    </citation>
    <scope>NUCLEOTIDE SEQUENCE</scope>
    <source>
        <strain evidence="2">XF1</strain>
    </source>
</reference>
<dbReference type="PANTHER" id="PTHR34001">
    <property type="entry name" value="BLL7405 PROTEIN"/>
    <property type="match status" value="1"/>
</dbReference>
<sequence>MLSDPQTLWYATGGLAVGEFKHLFATTLGIQVFGPCLGGATPLGAFNLPIGAGVTSTDTRVGWTVGADIERKFAWNWSAKLEYLYMDLGSTANQADLSFHDHVLPAGFNDAFSPTPALRNTELCGAKQLQCSAISPGIVVSALGPPSWHP</sequence>
<dbReference type="InterPro" id="IPR051692">
    <property type="entry name" value="OMP-like"/>
</dbReference>
<evidence type="ECO:0000313" key="4">
    <source>
        <dbReference type="EMBL" id="BCE93590.1"/>
    </source>
</evidence>
<reference evidence="4" key="2">
    <citation type="submission" date="2020-05" db="EMBL/GenBank/DDBJ databases">
        <title>Complete genome sequence of Bradyrhizobium diazoefficiens XF10 isolated from soybean nodule.</title>
        <authorList>
            <person name="Noda R."/>
            <person name="Kakizaki K."/>
            <person name="Minamisawa K."/>
        </authorList>
    </citation>
    <scope>NUCLEOTIDE SEQUENCE</scope>
    <source>
        <strain evidence="4">XF10</strain>
    </source>
</reference>
<accession>A0A809ZC81</accession>
<dbReference type="Gene3D" id="2.40.160.20">
    <property type="match status" value="1"/>
</dbReference>
<comment type="similarity">
    <text evidence="1">Belongs to the Omp25/RopB family.</text>
</comment>
<dbReference type="InterPro" id="IPR011250">
    <property type="entry name" value="OMP/PagP_B-barrel"/>
</dbReference>
<dbReference type="PANTHER" id="PTHR34001:SF3">
    <property type="entry name" value="BLL7405 PROTEIN"/>
    <property type="match status" value="1"/>
</dbReference>
<evidence type="ECO:0000313" key="3">
    <source>
        <dbReference type="EMBL" id="BCE50082.1"/>
    </source>
</evidence>
<organism evidence="3">
    <name type="scientific">Bradyrhizobium diazoefficiens</name>
    <dbReference type="NCBI Taxonomy" id="1355477"/>
    <lineage>
        <taxon>Bacteria</taxon>
        <taxon>Pseudomonadati</taxon>
        <taxon>Pseudomonadota</taxon>
        <taxon>Alphaproteobacteria</taxon>
        <taxon>Hyphomicrobiales</taxon>
        <taxon>Nitrobacteraceae</taxon>
        <taxon>Bradyrhizobium</taxon>
    </lineage>
</organism>
<evidence type="ECO:0000313" key="2">
    <source>
        <dbReference type="EMBL" id="BCE23823.1"/>
    </source>
</evidence>
<dbReference type="AlphaFoldDB" id="A0A809ZC81"/>
<gene>
    <name evidence="4" type="ORF">XF10B_63880</name>
    <name evidence="2" type="ORF">XF1B_65040</name>
    <name evidence="3" type="ORF">XF4B_64310</name>
</gene>
<dbReference type="EMBL" id="AP023094">
    <property type="protein sequence ID" value="BCE50082.1"/>
    <property type="molecule type" value="Genomic_DNA"/>
</dbReference>
<dbReference type="EMBL" id="AP023091">
    <property type="protein sequence ID" value="BCE23823.1"/>
    <property type="molecule type" value="Genomic_DNA"/>
</dbReference>
<name>A0A809ZC81_9BRAD</name>
<protein>
    <recommendedName>
        <fullName evidence="5">Outer membrane protein beta-barrel domain-containing protein</fullName>
    </recommendedName>
</protein>
<proteinExistence type="inferred from homology"/>
<dbReference type="SUPFAM" id="SSF56925">
    <property type="entry name" value="OMPA-like"/>
    <property type="match status" value="1"/>
</dbReference>
<evidence type="ECO:0008006" key="5">
    <source>
        <dbReference type="Google" id="ProtNLM"/>
    </source>
</evidence>
<evidence type="ECO:0000256" key="1">
    <source>
        <dbReference type="ARBA" id="ARBA00038306"/>
    </source>
</evidence>